<organism evidence="2 3">
    <name type="scientific">Hohenbuehelia grisea</name>
    <dbReference type="NCBI Taxonomy" id="104357"/>
    <lineage>
        <taxon>Eukaryota</taxon>
        <taxon>Fungi</taxon>
        <taxon>Dikarya</taxon>
        <taxon>Basidiomycota</taxon>
        <taxon>Agaricomycotina</taxon>
        <taxon>Agaricomycetes</taxon>
        <taxon>Agaricomycetidae</taxon>
        <taxon>Agaricales</taxon>
        <taxon>Pleurotineae</taxon>
        <taxon>Pleurotaceae</taxon>
        <taxon>Hohenbuehelia</taxon>
    </lineage>
</organism>
<protein>
    <submittedName>
        <fullName evidence="2">Uncharacterized protein</fullName>
    </submittedName>
</protein>
<keyword evidence="3" id="KW-1185">Reference proteome</keyword>
<gene>
    <name evidence="2" type="ORF">HGRIS_001674</name>
</gene>
<dbReference type="EMBL" id="JASNQZ010000006">
    <property type="protein sequence ID" value="KAL0955428.1"/>
    <property type="molecule type" value="Genomic_DNA"/>
</dbReference>
<comment type="caution">
    <text evidence="2">The sequence shown here is derived from an EMBL/GenBank/DDBJ whole genome shotgun (WGS) entry which is preliminary data.</text>
</comment>
<evidence type="ECO:0000313" key="2">
    <source>
        <dbReference type="EMBL" id="KAL0955428.1"/>
    </source>
</evidence>
<reference evidence="3" key="1">
    <citation type="submission" date="2024-06" db="EMBL/GenBank/DDBJ databases">
        <title>Multi-omics analyses provide insights into the biosynthesis of the anticancer antibiotic pleurotin in Hohenbuehelia grisea.</title>
        <authorList>
            <person name="Weaver J.A."/>
            <person name="Alberti F."/>
        </authorList>
    </citation>
    <scope>NUCLEOTIDE SEQUENCE [LARGE SCALE GENOMIC DNA]</scope>
    <source>
        <strain evidence="3">T-177</strain>
    </source>
</reference>
<feature type="chain" id="PRO_5046855455" evidence="1">
    <location>
        <begin position="21"/>
        <end position="178"/>
    </location>
</feature>
<evidence type="ECO:0000256" key="1">
    <source>
        <dbReference type="SAM" id="SignalP"/>
    </source>
</evidence>
<sequence length="178" mass="19179">MKFSFAVIPTALLCAQAVVGAPGAIADSILQSRQDAARPSKPSLTNWLQDHLRLMFNVSMTHAEFNKSVDATYSANAPLTFNGGPVPVDFLKANVNGQLGNATDIKLRFENVIELQNTPGDSSAGIVAGVIFLDRYHDPNPKTVSEDVFIITIGPDAAFQQEKDNRRIIASTSVVVTH</sequence>
<keyword evidence="1" id="KW-0732">Signal</keyword>
<dbReference type="Proteomes" id="UP001556367">
    <property type="component" value="Unassembled WGS sequence"/>
</dbReference>
<name>A0ABR3JI41_9AGAR</name>
<evidence type="ECO:0000313" key="3">
    <source>
        <dbReference type="Proteomes" id="UP001556367"/>
    </source>
</evidence>
<feature type="signal peptide" evidence="1">
    <location>
        <begin position="1"/>
        <end position="20"/>
    </location>
</feature>
<proteinExistence type="predicted"/>
<accession>A0ABR3JI41</accession>